<proteinExistence type="predicted"/>
<sequence length="405" mass="43806">MLVMWMLGMTVPPRQRRRAHRMRVGTERRRSRGPEEHRASHHLGLAIVVSIAPLEPGDFAVSSPMASVRGVAVVGTRRSVGGGGSGGGGVLGRVCGHRGPLVVVVLIAQKCLAEELLRATRTVDLGLRSGCSLGDSVAYEKEKGVWVGAAAPKAWWVCAYCVPPMRRAGTAMGALQSRKAGLRARVGVRGGEWTWDMRRGEGVTGREGEFTVKLVNWGREETGLSSGEGRWRRRFGVDGGLPAMGRRARVRKSGVCHTQISDPPPDADAAARSISGSWFGSRGSAGSESDLVRARIPGYTPLPPFLSLKRSEKIKIDITTHSPRASVRPWPNDSSLRALPWGADNIRWMDIPIQDVRWLRPRGVLLGLSRSNPRRDGTPGAVRRRRVVDGKAKATGKQREGDGGG</sequence>
<name>A0A4Y7T1P6_COPMI</name>
<organism evidence="2 3">
    <name type="scientific">Coprinellus micaceus</name>
    <name type="common">Glistening ink-cap mushroom</name>
    <name type="synonym">Coprinus micaceus</name>
    <dbReference type="NCBI Taxonomy" id="71717"/>
    <lineage>
        <taxon>Eukaryota</taxon>
        <taxon>Fungi</taxon>
        <taxon>Dikarya</taxon>
        <taxon>Basidiomycota</taxon>
        <taxon>Agaricomycotina</taxon>
        <taxon>Agaricomycetes</taxon>
        <taxon>Agaricomycetidae</taxon>
        <taxon>Agaricales</taxon>
        <taxon>Agaricineae</taxon>
        <taxon>Psathyrellaceae</taxon>
        <taxon>Coprinellus</taxon>
    </lineage>
</organism>
<dbReference type="Proteomes" id="UP000298030">
    <property type="component" value="Unassembled WGS sequence"/>
</dbReference>
<protein>
    <submittedName>
        <fullName evidence="2">Uncharacterized protein</fullName>
    </submittedName>
</protein>
<feature type="compositionally biased region" description="Basic and acidic residues" evidence="1">
    <location>
        <begin position="24"/>
        <end position="38"/>
    </location>
</feature>
<accession>A0A4Y7T1P6</accession>
<comment type="caution">
    <text evidence="2">The sequence shown here is derived from an EMBL/GenBank/DDBJ whole genome shotgun (WGS) entry which is preliminary data.</text>
</comment>
<evidence type="ECO:0000256" key="1">
    <source>
        <dbReference type="SAM" id="MobiDB-lite"/>
    </source>
</evidence>
<feature type="region of interest" description="Disordered" evidence="1">
    <location>
        <begin position="370"/>
        <end position="405"/>
    </location>
</feature>
<feature type="region of interest" description="Disordered" evidence="1">
    <location>
        <begin position="16"/>
        <end position="39"/>
    </location>
</feature>
<evidence type="ECO:0000313" key="2">
    <source>
        <dbReference type="EMBL" id="TEB28080.1"/>
    </source>
</evidence>
<dbReference type="EMBL" id="QPFP01000035">
    <property type="protein sequence ID" value="TEB28080.1"/>
    <property type="molecule type" value="Genomic_DNA"/>
</dbReference>
<reference evidence="2 3" key="1">
    <citation type="journal article" date="2019" name="Nat. Ecol. Evol.">
        <title>Megaphylogeny resolves global patterns of mushroom evolution.</title>
        <authorList>
            <person name="Varga T."/>
            <person name="Krizsan K."/>
            <person name="Foldi C."/>
            <person name="Dima B."/>
            <person name="Sanchez-Garcia M."/>
            <person name="Sanchez-Ramirez S."/>
            <person name="Szollosi G.J."/>
            <person name="Szarkandi J.G."/>
            <person name="Papp V."/>
            <person name="Albert L."/>
            <person name="Andreopoulos W."/>
            <person name="Angelini C."/>
            <person name="Antonin V."/>
            <person name="Barry K.W."/>
            <person name="Bougher N.L."/>
            <person name="Buchanan P."/>
            <person name="Buyck B."/>
            <person name="Bense V."/>
            <person name="Catcheside P."/>
            <person name="Chovatia M."/>
            <person name="Cooper J."/>
            <person name="Damon W."/>
            <person name="Desjardin D."/>
            <person name="Finy P."/>
            <person name="Geml J."/>
            <person name="Haridas S."/>
            <person name="Hughes K."/>
            <person name="Justo A."/>
            <person name="Karasinski D."/>
            <person name="Kautmanova I."/>
            <person name="Kiss B."/>
            <person name="Kocsube S."/>
            <person name="Kotiranta H."/>
            <person name="LaButti K.M."/>
            <person name="Lechner B.E."/>
            <person name="Liimatainen K."/>
            <person name="Lipzen A."/>
            <person name="Lukacs Z."/>
            <person name="Mihaltcheva S."/>
            <person name="Morgado L.N."/>
            <person name="Niskanen T."/>
            <person name="Noordeloos M.E."/>
            <person name="Ohm R.A."/>
            <person name="Ortiz-Santana B."/>
            <person name="Ovrebo C."/>
            <person name="Racz N."/>
            <person name="Riley R."/>
            <person name="Savchenko A."/>
            <person name="Shiryaev A."/>
            <person name="Soop K."/>
            <person name="Spirin V."/>
            <person name="Szebenyi C."/>
            <person name="Tomsovsky M."/>
            <person name="Tulloss R.E."/>
            <person name="Uehling J."/>
            <person name="Grigoriev I.V."/>
            <person name="Vagvolgyi C."/>
            <person name="Papp T."/>
            <person name="Martin F.M."/>
            <person name="Miettinen O."/>
            <person name="Hibbett D.S."/>
            <person name="Nagy L.G."/>
        </authorList>
    </citation>
    <scope>NUCLEOTIDE SEQUENCE [LARGE SCALE GENOMIC DNA]</scope>
    <source>
        <strain evidence="2 3">FP101781</strain>
    </source>
</reference>
<feature type="compositionally biased region" description="Basic and acidic residues" evidence="1">
    <location>
        <begin position="387"/>
        <end position="405"/>
    </location>
</feature>
<keyword evidence="3" id="KW-1185">Reference proteome</keyword>
<dbReference type="AlphaFoldDB" id="A0A4Y7T1P6"/>
<evidence type="ECO:0000313" key="3">
    <source>
        <dbReference type="Proteomes" id="UP000298030"/>
    </source>
</evidence>
<gene>
    <name evidence="2" type="ORF">FA13DRAFT_1776142</name>
</gene>